<evidence type="ECO:0000256" key="6">
    <source>
        <dbReference type="ARBA" id="ARBA00023125"/>
    </source>
</evidence>
<dbReference type="SMART" id="SM00430">
    <property type="entry name" value="HOLI"/>
    <property type="match status" value="1"/>
</dbReference>
<evidence type="ECO:0000256" key="7">
    <source>
        <dbReference type="ARBA" id="ARBA00023163"/>
    </source>
</evidence>
<evidence type="ECO:0000256" key="9">
    <source>
        <dbReference type="ARBA" id="ARBA00023242"/>
    </source>
</evidence>
<keyword evidence="3" id="KW-0863">Zinc-finger</keyword>
<dbReference type="SUPFAM" id="SSF48508">
    <property type="entry name" value="Nuclear receptor ligand-binding domain"/>
    <property type="match status" value="1"/>
</dbReference>
<dbReference type="Pfam" id="PF00105">
    <property type="entry name" value="zf-C4"/>
    <property type="match status" value="1"/>
</dbReference>
<name>A0ABP0GKI4_CLALP</name>
<comment type="similarity">
    <text evidence="1">Belongs to the nuclear hormone receptor family. NR1 subfamily.</text>
</comment>
<keyword evidence="6" id="KW-0238">DNA-binding</keyword>
<dbReference type="EMBL" id="CAWYQH010000130">
    <property type="protein sequence ID" value="CAK8692252.1"/>
    <property type="molecule type" value="Genomic_DNA"/>
</dbReference>
<evidence type="ECO:0000259" key="10">
    <source>
        <dbReference type="PROSITE" id="PS51030"/>
    </source>
</evidence>
<evidence type="ECO:0000313" key="13">
    <source>
        <dbReference type="Proteomes" id="UP001642483"/>
    </source>
</evidence>
<keyword evidence="13" id="KW-1185">Reference proteome</keyword>
<dbReference type="InterPro" id="IPR001728">
    <property type="entry name" value="ThyrH_rcpt"/>
</dbReference>
<dbReference type="PANTHER" id="PTHR24082:SF330">
    <property type="entry name" value="THYROID HORMONE RECEPTOR BETA"/>
    <property type="match status" value="1"/>
</dbReference>
<dbReference type="CDD" id="cd06961">
    <property type="entry name" value="NR_DBD_TR"/>
    <property type="match status" value="1"/>
</dbReference>
<evidence type="ECO:0000256" key="2">
    <source>
        <dbReference type="ARBA" id="ARBA00022723"/>
    </source>
</evidence>
<dbReference type="PRINTS" id="PR00398">
    <property type="entry name" value="STRDHORMONER"/>
</dbReference>
<dbReference type="InterPro" id="IPR000536">
    <property type="entry name" value="Nucl_hrmn_rcpt_lig-bd"/>
</dbReference>
<evidence type="ECO:0000256" key="1">
    <source>
        <dbReference type="ARBA" id="ARBA00008092"/>
    </source>
</evidence>
<keyword evidence="5" id="KW-0805">Transcription regulation</keyword>
<accession>A0ABP0GKI4</accession>
<dbReference type="InterPro" id="IPR013087">
    <property type="entry name" value="Znf_C2H2_type"/>
</dbReference>
<evidence type="ECO:0000256" key="8">
    <source>
        <dbReference type="ARBA" id="ARBA00023170"/>
    </source>
</evidence>
<evidence type="ECO:0000256" key="5">
    <source>
        <dbReference type="ARBA" id="ARBA00023015"/>
    </source>
</evidence>
<keyword evidence="7" id="KW-0804">Transcription</keyword>
<dbReference type="PROSITE" id="PS00031">
    <property type="entry name" value="NUCLEAR_REC_DBD_1"/>
    <property type="match status" value="1"/>
</dbReference>
<keyword evidence="2" id="KW-0479">Metal-binding</keyword>
<dbReference type="InterPro" id="IPR050234">
    <property type="entry name" value="Nuclear_hormone_rcpt_NR1"/>
</dbReference>
<dbReference type="PRINTS" id="PR00047">
    <property type="entry name" value="STROIDFINGER"/>
</dbReference>
<feature type="domain" description="Nuclear receptor" evidence="10">
    <location>
        <begin position="39"/>
        <end position="116"/>
    </location>
</feature>
<dbReference type="InterPro" id="IPR001628">
    <property type="entry name" value="Znf_hrmn_rcpt"/>
</dbReference>
<keyword evidence="8" id="KW-0675">Receptor</keyword>
<keyword evidence="9" id="KW-0539">Nucleus</keyword>
<dbReference type="Proteomes" id="UP001642483">
    <property type="component" value="Unassembled WGS sequence"/>
</dbReference>
<evidence type="ECO:0000259" key="11">
    <source>
        <dbReference type="PROSITE" id="PS51843"/>
    </source>
</evidence>
<proteinExistence type="inferred from homology"/>
<dbReference type="PROSITE" id="PS51843">
    <property type="entry name" value="NR_LBD"/>
    <property type="match status" value="1"/>
</dbReference>
<sequence>MEQRLPLTLPYPHQAKKQIKKLKVKKSMKGYIPSYLDGNELCVVCGDKATGYHYRCITCEGCKGFFRRTVQKNLHLNYHCKNDEKCVINKLSRNQCQLCRYKKCLEIGMATELVLDEDKRIAKRRLIEHNREVRRHKELSLALPTFPAILTLTNEEDKILLYDIETAYTNALASVKETHERLQHDKNLTCCERFTVSLTSAIVGVVDFAKNMPLFKKQISIEDQVVILRGCCLEAIVLRAAMTYNRSCATLTLFPAATVTRSQLSRTRLDSFADRPDIAQPKKVRKAQKTIMRCIKNYIHLQTKEDIQIYEILPKLQSLRSISDKLAKAIMNMKLNNPEELAHLYDSTLELSQSTANGYTEEINRCLLYKPMDGENLLIKAHEYDEPCVTGENQSYFHHGHDISQCRFDNMSNFSFTEDPFYSVLDLSAKSTSSKDSQISPDFLGNFYTFTQQENVQQLIPEFPKFLFDDLTNARKFLLTEPLGSLASLKTNSADSLHKPLGHKSKCSHASFCEALNLSTGDSCEPRNSLPKGTGKDLINLPYIAGYHFGGYCNAVMCNVNLTKRSHQSKRDEE</sequence>
<comment type="caution">
    <text evidence="12">The sequence shown here is derived from an EMBL/GenBank/DDBJ whole genome shotgun (WGS) entry which is preliminary data.</text>
</comment>
<dbReference type="Gene3D" id="3.30.50.10">
    <property type="entry name" value="Erythroid Transcription Factor GATA-1, subunit A"/>
    <property type="match status" value="1"/>
</dbReference>
<feature type="domain" description="NR LBD" evidence="11">
    <location>
        <begin position="156"/>
        <end position="352"/>
    </location>
</feature>
<gene>
    <name evidence="12" type="ORF">CVLEPA_LOCUS24978</name>
</gene>
<dbReference type="PRINTS" id="PR00546">
    <property type="entry name" value="THYROIDHORMR"/>
</dbReference>
<dbReference type="InterPro" id="IPR013088">
    <property type="entry name" value="Znf_NHR/GATA"/>
</dbReference>
<dbReference type="PROSITE" id="PS51030">
    <property type="entry name" value="NUCLEAR_REC_DBD_2"/>
    <property type="match status" value="1"/>
</dbReference>
<evidence type="ECO:0000256" key="3">
    <source>
        <dbReference type="ARBA" id="ARBA00022771"/>
    </source>
</evidence>
<dbReference type="PROSITE" id="PS00028">
    <property type="entry name" value="ZINC_FINGER_C2H2_1"/>
    <property type="match status" value="1"/>
</dbReference>
<protein>
    <submittedName>
        <fullName evidence="12">Uncharacterized protein</fullName>
    </submittedName>
</protein>
<dbReference type="InterPro" id="IPR035500">
    <property type="entry name" value="NHR-like_dom_sf"/>
</dbReference>
<evidence type="ECO:0000256" key="4">
    <source>
        <dbReference type="ARBA" id="ARBA00022833"/>
    </source>
</evidence>
<dbReference type="PANTHER" id="PTHR24082">
    <property type="entry name" value="NUCLEAR HORMONE RECEPTOR"/>
    <property type="match status" value="1"/>
</dbReference>
<organism evidence="12 13">
    <name type="scientific">Clavelina lepadiformis</name>
    <name type="common">Light-bulb sea squirt</name>
    <name type="synonym">Ascidia lepadiformis</name>
    <dbReference type="NCBI Taxonomy" id="159417"/>
    <lineage>
        <taxon>Eukaryota</taxon>
        <taxon>Metazoa</taxon>
        <taxon>Chordata</taxon>
        <taxon>Tunicata</taxon>
        <taxon>Ascidiacea</taxon>
        <taxon>Aplousobranchia</taxon>
        <taxon>Clavelinidae</taxon>
        <taxon>Clavelina</taxon>
    </lineage>
</organism>
<dbReference type="InterPro" id="IPR001723">
    <property type="entry name" value="Nuclear_hrmn_rcpt"/>
</dbReference>
<dbReference type="SMART" id="SM00399">
    <property type="entry name" value="ZnF_C4"/>
    <property type="match status" value="1"/>
</dbReference>
<dbReference type="Gene3D" id="1.10.565.10">
    <property type="entry name" value="Retinoid X Receptor"/>
    <property type="match status" value="2"/>
</dbReference>
<evidence type="ECO:0000313" key="12">
    <source>
        <dbReference type="EMBL" id="CAK8692252.1"/>
    </source>
</evidence>
<keyword evidence="4" id="KW-0862">Zinc</keyword>
<reference evidence="12 13" key="1">
    <citation type="submission" date="2024-02" db="EMBL/GenBank/DDBJ databases">
        <authorList>
            <person name="Daric V."/>
            <person name="Darras S."/>
        </authorList>
    </citation>
    <scope>NUCLEOTIDE SEQUENCE [LARGE SCALE GENOMIC DNA]</scope>
</reference>
<dbReference type="SUPFAM" id="SSF57716">
    <property type="entry name" value="Glucocorticoid receptor-like (DNA-binding domain)"/>
    <property type="match status" value="1"/>
</dbReference>